<dbReference type="PANTHER" id="PTHR33353:SF2">
    <property type="entry name" value="ENDO-BETA-1,4-GLUCANASE D"/>
    <property type="match status" value="1"/>
</dbReference>
<keyword evidence="8" id="KW-0186">Copper</keyword>
<evidence type="ECO:0000256" key="8">
    <source>
        <dbReference type="ARBA" id="ARBA00023008"/>
    </source>
</evidence>
<comment type="similarity">
    <text evidence="13">Belongs to the polysaccharide monooxygenase AA9 family.</text>
</comment>
<dbReference type="EMBL" id="JAKNSF020000191">
    <property type="protein sequence ID" value="KAK7708180.1"/>
    <property type="molecule type" value="Genomic_DNA"/>
</dbReference>
<dbReference type="Proteomes" id="UP001430848">
    <property type="component" value="Unassembled WGS sequence"/>
</dbReference>
<evidence type="ECO:0000313" key="19">
    <source>
        <dbReference type="Proteomes" id="UP001430848"/>
    </source>
</evidence>
<proteinExistence type="inferred from homology"/>
<comment type="catalytic activity">
    <reaction evidence="14">
        <text>[(1-&gt;4)-beta-D-glucosyl]n+m + reduced acceptor + O2 = 4-dehydro-beta-D-glucosyl-[(1-&gt;4)-beta-D-glucosyl]n-1 + [(1-&gt;4)-beta-D-glucosyl]m + acceptor + H2O.</text>
        <dbReference type="EC" id="1.14.99.56"/>
    </reaction>
</comment>
<dbReference type="PANTHER" id="PTHR33353">
    <property type="entry name" value="PUTATIVE (AFU_ORTHOLOGUE AFUA_1G12560)-RELATED"/>
    <property type="match status" value="1"/>
</dbReference>
<keyword evidence="7" id="KW-0560">Oxidoreductase</keyword>
<comment type="cofactor">
    <cofactor evidence="1">
        <name>Cu(2+)</name>
        <dbReference type="ChEBI" id="CHEBI:29036"/>
    </cofactor>
</comment>
<evidence type="ECO:0000256" key="9">
    <source>
        <dbReference type="ARBA" id="ARBA00023033"/>
    </source>
</evidence>
<keyword evidence="10" id="KW-1015">Disulfide bond</keyword>
<comment type="caution">
    <text evidence="18">The sequence shown here is derived from an EMBL/GenBank/DDBJ whole genome shotgun (WGS) entry which is preliminary data.</text>
</comment>
<keyword evidence="11" id="KW-0119">Carbohydrate metabolism</keyword>
<protein>
    <recommendedName>
        <fullName evidence="15">lytic cellulose monooxygenase (C4-dehydrogenating)</fullName>
        <ecNumber evidence="15">1.14.99.56</ecNumber>
    </recommendedName>
</protein>
<comment type="subcellular location">
    <subcellularLocation>
        <location evidence="2">Secreted</location>
    </subcellularLocation>
</comment>
<keyword evidence="6" id="KW-0136">Cellulose degradation</keyword>
<reference evidence="18 19" key="1">
    <citation type="submission" date="2024-02" db="EMBL/GenBank/DDBJ databases">
        <title>De novo assembly and annotation of 12 fungi associated with fruit tree decline syndrome in Ontario, Canada.</title>
        <authorList>
            <person name="Sulman M."/>
            <person name="Ellouze W."/>
            <person name="Ilyukhin E."/>
        </authorList>
    </citation>
    <scope>NUCLEOTIDE SEQUENCE [LARGE SCALE GENOMIC DNA]</scope>
    <source>
        <strain evidence="18 19">M169</strain>
    </source>
</reference>
<feature type="signal peptide" evidence="16">
    <location>
        <begin position="1"/>
        <end position="17"/>
    </location>
</feature>
<evidence type="ECO:0000256" key="2">
    <source>
        <dbReference type="ARBA" id="ARBA00004613"/>
    </source>
</evidence>
<dbReference type="InterPro" id="IPR049892">
    <property type="entry name" value="AA9"/>
</dbReference>
<accession>A0ABR1NN57</accession>
<keyword evidence="3" id="KW-0964">Secreted</keyword>
<dbReference type="Pfam" id="PF03443">
    <property type="entry name" value="AA9"/>
    <property type="match status" value="1"/>
</dbReference>
<dbReference type="InterPro" id="IPR005103">
    <property type="entry name" value="AA9_LPMO"/>
</dbReference>
<evidence type="ECO:0000256" key="3">
    <source>
        <dbReference type="ARBA" id="ARBA00022525"/>
    </source>
</evidence>
<keyword evidence="12" id="KW-0624">Polysaccharide degradation</keyword>
<evidence type="ECO:0000259" key="17">
    <source>
        <dbReference type="Pfam" id="PF03443"/>
    </source>
</evidence>
<feature type="chain" id="PRO_5045754273" description="lytic cellulose monooxygenase (C4-dehydrogenating)" evidence="16">
    <location>
        <begin position="18"/>
        <end position="300"/>
    </location>
</feature>
<evidence type="ECO:0000256" key="7">
    <source>
        <dbReference type="ARBA" id="ARBA00023002"/>
    </source>
</evidence>
<dbReference type="CDD" id="cd21175">
    <property type="entry name" value="LPMO_AA9"/>
    <property type="match status" value="1"/>
</dbReference>
<evidence type="ECO:0000256" key="16">
    <source>
        <dbReference type="SAM" id="SignalP"/>
    </source>
</evidence>
<keyword evidence="9" id="KW-0503">Monooxygenase</keyword>
<evidence type="ECO:0000256" key="15">
    <source>
        <dbReference type="ARBA" id="ARBA00047174"/>
    </source>
</evidence>
<sequence length="300" mass="31765">MRLSPAAVLALAQVASAHYFFDSVVENGAAGTSFQYIRDFTRATKYNPIKWSENPAEDIRDNSFIDGPDSRCNQGAFTNAAKTNVLEVAAGSDVTVQLGVAATMQHPGPALYYMSKAPGGDVKAYDGSGDWFKIGETGVCNESGDFTKDAWCTWDKNTLTASIPNDTPSGEYLMRFEHIGIHKSFMNEPEHFVSCLQVKVTGGGSGTPGPLVQFPGAYQYTDPYVSFSIYNGYKALTMPGPAVWTGGSSSSSSVSSSANDTVDDFSVANKAQAQTTLSTVTRSAAAAGKPTAPCADKAGY</sequence>
<keyword evidence="5 16" id="KW-0732">Signal</keyword>
<keyword evidence="4" id="KW-0479">Metal-binding</keyword>
<dbReference type="EC" id="1.14.99.56" evidence="15"/>
<organism evidence="18 19">
    <name type="scientific">Diaporthe eres</name>
    <name type="common">Phomopsis oblonga</name>
    <dbReference type="NCBI Taxonomy" id="83184"/>
    <lineage>
        <taxon>Eukaryota</taxon>
        <taxon>Fungi</taxon>
        <taxon>Dikarya</taxon>
        <taxon>Ascomycota</taxon>
        <taxon>Pezizomycotina</taxon>
        <taxon>Sordariomycetes</taxon>
        <taxon>Sordariomycetidae</taxon>
        <taxon>Diaporthales</taxon>
        <taxon>Diaporthaceae</taxon>
        <taxon>Diaporthe</taxon>
        <taxon>Diaporthe eres species complex</taxon>
    </lineage>
</organism>
<feature type="domain" description="Auxiliary Activity family 9 catalytic" evidence="17">
    <location>
        <begin position="18"/>
        <end position="232"/>
    </location>
</feature>
<evidence type="ECO:0000256" key="4">
    <source>
        <dbReference type="ARBA" id="ARBA00022723"/>
    </source>
</evidence>
<evidence type="ECO:0000256" key="14">
    <source>
        <dbReference type="ARBA" id="ARBA00045077"/>
    </source>
</evidence>
<dbReference type="Gene3D" id="2.70.50.70">
    <property type="match status" value="1"/>
</dbReference>
<keyword evidence="19" id="KW-1185">Reference proteome</keyword>
<evidence type="ECO:0000256" key="11">
    <source>
        <dbReference type="ARBA" id="ARBA00023277"/>
    </source>
</evidence>
<evidence type="ECO:0000256" key="12">
    <source>
        <dbReference type="ARBA" id="ARBA00023326"/>
    </source>
</evidence>
<evidence type="ECO:0000256" key="1">
    <source>
        <dbReference type="ARBA" id="ARBA00001973"/>
    </source>
</evidence>
<evidence type="ECO:0000256" key="6">
    <source>
        <dbReference type="ARBA" id="ARBA00023001"/>
    </source>
</evidence>
<gene>
    <name evidence="18" type="ORF">SLS63_013594</name>
</gene>
<evidence type="ECO:0000256" key="5">
    <source>
        <dbReference type="ARBA" id="ARBA00022729"/>
    </source>
</evidence>
<evidence type="ECO:0000256" key="13">
    <source>
        <dbReference type="ARBA" id="ARBA00044502"/>
    </source>
</evidence>
<evidence type="ECO:0000313" key="18">
    <source>
        <dbReference type="EMBL" id="KAK7708180.1"/>
    </source>
</evidence>
<name>A0ABR1NN57_DIAER</name>
<evidence type="ECO:0000256" key="10">
    <source>
        <dbReference type="ARBA" id="ARBA00023157"/>
    </source>
</evidence>